<feature type="transmembrane region" description="Helical" evidence="11">
    <location>
        <begin position="339"/>
        <end position="361"/>
    </location>
</feature>
<evidence type="ECO:0000256" key="1">
    <source>
        <dbReference type="ARBA" id="ARBA00012513"/>
    </source>
</evidence>
<keyword evidence="3" id="KW-0808">Transferase</keyword>
<comment type="catalytic activity">
    <reaction evidence="8">
        <text>L-seryl-[protein] + ATP = O-phospho-L-seryl-[protein] + ADP + H(+)</text>
        <dbReference type="Rhea" id="RHEA:17989"/>
        <dbReference type="Rhea" id="RHEA-COMP:9863"/>
        <dbReference type="Rhea" id="RHEA-COMP:11604"/>
        <dbReference type="ChEBI" id="CHEBI:15378"/>
        <dbReference type="ChEBI" id="CHEBI:29999"/>
        <dbReference type="ChEBI" id="CHEBI:30616"/>
        <dbReference type="ChEBI" id="CHEBI:83421"/>
        <dbReference type="ChEBI" id="CHEBI:456216"/>
        <dbReference type="EC" id="2.7.11.1"/>
    </reaction>
</comment>
<comment type="catalytic activity">
    <reaction evidence="7">
        <text>L-threonyl-[protein] + ATP = O-phospho-L-threonyl-[protein] + ADP + H(+)</text>
        <dbReference type="Rhea" id="RHEA:46608"/>
        <dbReference type="Rhea" id="RHEA-COMP:11060"/>
        <dbReference type="Rhea" id="RHEA-COMP:11605"/>
        <dbReference type="ChEBI" id="CHEBI:15378"/>
        <dbReference type="ChEBI" id="CHEBI:30013"/>
        <dbReference type="ChEBI" id="CHEBI:30616"/>
        <dbReference type="ChEBI" id="CHEBI:61977"/>
        <dbReference type="ChEBI" id="CHEBI:456216"/>
        <dbReference type="EC" id="2.7.11.1"/>
    </reaction>
</comment>
<dbReference type="PANTHER" id="PTHR43289:SF34">
    <property type="entry name" value="SERINE_THREONINE-PROTEIN KINASE YBDM-RELATED"/>
    <property type="match status" value="1"/>
</dbReference>
<gene>
    <name evidence="14" type="primary">pknB</name>
    <name evidence="14" type="ORF">FK219_005700</name>
</gene>
<dbReference type="Pfam" id="PF03793">
    <property type="entry name" value="PASTA"/>
    <property type="match status" value="3"/>
</dbReference>
<evidence type="ECO:0000256" key="11">
    <source>
        <dbReference type="SAM" id="Phobius"/>
    </source>
</evidence>
<feature type="domain" description="PASTA" evidence="13">
    <location>
        <begin position="437"/>
        <end position="504"/>
    </location>
</feature>
<keyword evidence="5 14" id="KW-0418">Kinase</keyword>
<keyword evidence="11" id="KW-0812">Transmembrane</keyword>
<sequence>MDDVAQGSRVLAGRYELGALIGRGGMSDVHVATDAKLGRRVAVKLLKSALASDPVFRTRFRQEAQAAARMAHPTIVRVFDAGEEVVTESGAGETVVPFIVMEHVEGRLLKDIIADGPLPVAEAARIIEGVLTALEYSHRAGVVHRDIKPGNIMVTPTGQVKVMDFGIARAISDSAATVAQTSSILGTAQYFSPEQARGETVDARTDLYSTGVVLFEMLTGRPPFQGDSPVAVAYQHVSEPPVAPSTLAPQVTPALDAVVMHALSKDRFTRFQSAAEFRTEVAAALGGSAPVMRPESGPDFSSTLFGVNPQATASTESAMRQLSVDDEERRSRSQTRPPVAWIWSGIAVMIVIVAAVLYWVFNLEQTPLTSSVAIEVPELVGQQYEDGAQELIDLGLEPVPFTESTPDIPEGQILRTEPPAGIAVSPGQDIEVYVSSGAPLVDVPSLTLLTLEQAEAELEERGLVVGTVASENSPNVRPDVVIRTDPEFGAELREGDSVNLVISNGLVTVPDVRGETIGEATSQMSALQLSVTVQGDSSCTGQTVTGQSLAPGDHPQNSAVTLRYCNGSGDDD</sequence>
<protein>
    <recommendedName>
        <fullName evidence="1">non-specific serine/threonine protein kinase</fullName>
        <ecNumber evidence="1">2.7.11.1</ecNumber>
    </recommendedName>
</protein>
<comment type="caution">
    <text evidence="14">The sequence shown here is derived from an EMBL/GenBank/DDBJ whole genome shotgun (WGS) entry which is preliminary data.</text>
</comment>
<evidence type="ECO:0000313" key="15">
    <source>
        <dbReference type="Proteomes" id="UP000818266"/>
    </source>
</evidence>
<dbReference type="GO" id="GO:0005524">
    <property type="term" value="F:ATP binding"/>
    <property type="evidence" value="ECO:0007669"/>
    <property type="project" value="UniProtKB-UniRule"/>
</dbReference>
<dbReference type="EC" id="2.7.11.1" evidence="1"/>
<feature type="domain" description="Protein kinase" evidence="12">
    <location>
        <begin position="15"/>
        <end position="285"/>
    </location>
</feature>
<dbReference type="InterPro" id="IPR011009">
    <property type="entry name" value="Kinase-like_dom_sf"/>
</dbReference>
<dbReference type="PROSITE" id="PS00107">
    <property type="entry name" value="PROTEIN_KINASE_ATP"/>
    <property type="match status" value="1"/>
</dbReference>
<keyword evidence="11" id="KW-0472">Membrane</keyword>
<dbReference type="Proteomes" id="UP000818266">
    <property type="component" value="Unassembled WGS sequence"/>
</dbReference>
<dbReference type="InterPro" id="IPR005543">
    <property type="entry name" value="PASTA_dom"/>
</dbReference>
<dbReference type="OrthoDB" id="9762169at2"/>
<dbReference type="InterPro" id="IPR008271">
    <property type="entry name" value="Ser/Thr_kinase_AS"/>
</dbReference>
<evidence type="ECO:0000259" key="13">
    <source>
        <dbReference type="PROSITE" id="PS51178"/>
    </source>
</evidence>
<dbReference type="PROSITE" id="PS00108">
    <property type="entry name" value="PROTEIN_KINASE_ST"/>
    <property type="match status" value="1"/>
</dbReference>
<dbReference type="RefSeq" id="WP_152583329.1">
    <property type="nucleotide sequence ID" value="NZ_JAVJPO010000024.1"/>
</dbReference>
<dbReference type="Pfam" id="PF00069">
    <property type="entry name" value="Pkinase"/>
    <property type="match status" value="1"/>
</dbReference>
<accession>A0A9E5MEN4</accession>
<dbReference type="PROSITE" id="PS51178">
    <property type="entry name" value="PASTA"/>
    <property type="match status" value="3"/>
</dbReference>
<feature type="binding site" evidence="9">
    <location>
        <position position="44"/>
    </location>
    <ligand>
        <name>ATP</name>
        <dbReference type="ChEBI" id="CHEBI:30616"/>
    </ligand>
</feature>
<dbReference type="FunFam" id="1.10.510.10:FF:000021">
    <property type="entry name" value="Serine/threonine protein kinase"/>
    <property type="match status" value="1"/>
</dbReference>
<evidence type="ECO:0000256" key="9">
    <source>
        <dbReference type="PROSITE-ProRule" id="PRU10141"/>
    </source>
</evidence>
<feature type="domain" description="PASTA" evidence="13">
    <location>
        <begin position="369"/>
        <end position="436"/>
    </location>
</feature>
<dbReference type="GO" id="GO:0004674">
    <property type="term" value="F:protein serine/threonine kinase activity"/>
    <property type="evidence" value="ECO:0007669"/>
    <property type="project" value="UniProtKB-KW"/>
</dbReference>
<dbReference type="EMBL" id="VIKT02000007">
    <property type="protein sequence ID" value="NHF62732.1"/>
    <property type="molecule type" value="Genomic_DNA"/>
</dbReference>
<dbReference type="CDD" id="cd14014">
    <property type="entry name" value="STKc_PknB_like"/>
    <property type="match status" value="1"/>
</dbReference>
<feature type="region of interest" description="Disordered" evidence="10">
    <location>
        <begin position="312"/>
        <end position="335"/>
    </location>
</feature>
<dbReference type="Gene3D" id="3.30.10.20">
    <property type="match status" value="3"/>
</dbReference>
<dbReference type="PANTHER" id="PTHR43289">
    <property type="entry name" value="MITOGEN-ACTIVATED PROTEIN KINASE KINASE KINASE 20-RELATED"/>
    <property type="match status" value="1"/>
</dbReference>
<dbReference type="FunFam" id="3.30.200.20:FF:000035">
    <property type="entry name" value="Serine/threonine protein kinase Stk1"/>
    <property type="match status" value="1"/>
</dbReference>
<keyword evidence="11" id="KW-1133">Transmembrane helix</keyword>
<dbReference type="SMART" id="SM00740">
    <property type="entry name" value="PASTA"/>
    <property type="match status" value="3"/>
</dbReference>
<dbReference type="SUPFAM" id="SSF56112">
    <property type="entry name" value="Protein kinase-like (PK-like)"/>
    <property type="match status" value="1"/>
</dbReference>
<dbReference type="PROSITE" id="PS50011">
    <property type="entry name" value="PROTEIN_KINASE_DOM"/>
    <property type="match status" value="1"/>
</dbReference>
<dbReference type="SUPFAM" id="SSF54184">
    <property type="entry name" value="Penicillin-binding protein 2x (pbp-2x), c-terminal domain"/>
    <property type="match status" value="1"/>
</dbReference>
<evidence type="ECO:0000313" key="14">
    <source>
        <dbReference type="EMBL" id="NHF62732.1"/>
    </source>
</evidence>
<organism evidence="14 15">
    <name type="scientific">Microcella pacifica</name>
    <dbReference type="NCBI Taxonomy" id="2591847"/>
    <lineage>
        <taxon>Bacteria</taxon>
        <taxon>Bacillati</taxon>
        <taxon>Actinomycetota</taxon>
        <taxon>Actinomycetes</taxon>
        <taxon>Micrococcales</taxon>
        <taxon>Microbacteriaceae</taxon>
        <taxon>Microcella</taxon>
    </lineage>
</organism>
<keyword evidence="4 9" id="KW-0547">Nucleotide-binding</keyword>
<dbReference type="Gene3D" id="3.30.200.20">
    <property type="entry name" value="Phosphorylase Kinase, domain 1"/>
    <property type="match status" value="1"/>
</dbReference>
<evidence type="ECO:0000256" key="3">
    <source>
        <dbReference type="ARBA" id="ARBA00022679"/>
    </source>
</evidence>
<feature type="domain" description="PASTA" evidence="13">
    <location>
        <begin position="505"/>
        <end position="566"/>
    </location>
</feature>
<keyword evidence="15" id="KW-1185">Reference proteome</keyword>
<dbReference type="AlphaFoldDB" id="A0A9E5MEN4"/>
<evidence type="ECO:0000256" key="8">
    <source>
        <dbReference type="ARBA" id="ARBA00048679"/>
    </source>
</evidence>
<evidence type="ECO:0000256" key="10">
    <source>
        <dbReference type="SAM" id="MobiDB-lite"/>
    </source>
</evidence>
<feature type="region of interest" description="Disordered" evidence="10">
    <location>
        <begin position="547"/>
        <end position="572"/>
    </location>
</feature>
<dbReference type="GO" id="GO:0045717">
    <property type="term" value="P:negative regulation of fatty acid biosynthetic process"/>
    <property type="evidence" value="ECO:0007669"/>
    <property type="project" value="UniProtKB-ARBA"/>
</dbReference>
<keyword evidence="6 9" id="KW-0067">ATP-binding</keyword>
<evidence type="ECO:0000256" key="5">
    <source>
        <dbReference type="ARBA" id="ARBA00022777"/>
    </source>
</evidence>
<dbReference type="CDD" id="cd06577">
    <property type="entry name" value="PASTA_pknB"/>
    <property type="match status" value="2"/>
</dbReference>
<evidence type="ECO:0000256" key="7">
    <source>
        <dbReference type="ARBA" id="ARBA00047899"/>
    </source>
</evidence>
<dbReference type="NCBIfam" id="NF033483">
    <property type="entry name" value="PknB_PASTA_kin"/>
    <property type="match status" value="1"/>
</dbReference>
<evidence type="ECO:0000256" key="2">
    <source>
        <dbReference type="ARBA" id="ARBA00022527"/>
    </source>
</evidence>
<reference evidence="14 15" key="1">
    <citation type="submission" date="2020-03" db="EMBL/GenBank/DDBJ databases">
        <title>Chryseoglobus sp. isolated from a deep-sea seamount.</title>
        <authorList>
            <person name="Zhang D.-C."/>
        </authorList>
    </citation>
    <scope>NUCLEOTIDE SEQUENCE [LARGE SCALE GENOMIC DNA]</scope>
    <source>
        <strain evidence="14 15">KN1116</strain>
    </source>
</reference>
<name>A0A9E5MEN4_9MICO</name>
<proteinExistence type="predicted"/>
<dbReference type="SMART" id="SM00220">
    <property type="entry name" value="S_TKc"/>
    <property type="match status" value="1"/>
</dbReference>
<keyword evidence="2" id="KW-0723">Serine/threonine-protein kinase</keyword>
<evidence type="ECO:0000259" key="12">
    <source>
        <dbReference type="PROSITE" id="PS50011"/>
    </source>
</evidence>
<dbReference type="InterPro" id="IPR017441">
    <property type="entry name" value="Protein_kinase_ATP_BS"/>
</dbReference>
<evidence type="ECO:0000256" key="4">
    <source>
        <dbReference type="ARBA" id="ARBA00022741"/>
    </source>
</evidence>
<dbReference type="Gene3D" id="1.10.510.10">
    <property type="entry name" value="Transferase(Phosphotransferase) domain 1"/>
    <property type="match status" value="1"/>
</dbReference>
<evidence type="ECO:0000256" key="6">
    <source>
        <dbReference type="ARBA" id="ARBA00022840"/>
    </source>
</evidence>
<dbReference type="InterPro" id="IPR000719">
    <property type="entry name" value="Prot_kinase_dom"/>
</dbReference>